<evidence type="ECO:0000313" key="1">
    <source>
        <dbReference type="EMBL" id="ADE75835.1"/>
    </source>
</evidence>
<protein>
    <recommendedName>
        <fullName evidence="2">Mitochondrial glycoprotein</fullName>
    </recommendedName>
</protein>
<dbReference type="PANTHER" id="PTHR10826:SF1">
    <property type="entry name" value="COMPLEMENT COMPONENT 1 Q SUBCOMPONENT-BINDING PROTEIN, MITOCHONDRIAL"/>
    <property type="match status" value="1"/>
</dbReference>
<reference evidence="1" key="1">
    <citation type="submission" date="2010-04" db="EMBL/GenBank/DDBJ databases">
        <authorList>
            <person name="Reid K.E."/>
            <person name="Liao N."/>
            <person name="Chan S."/>
            <person name="Docking R."/>
            <person name="Taylor G."/>
            <person name="Moore R."/>
            <person name="Mayo M."/>
            <person name="Munro S."/>
            <person name="King J."/>
            <person name="Yanchuk A."/>
            <person name="Holt R."/>
            <person name="Jones S."/>
            <person name="Marra M."/>
            <person name="Ritland C.E."/>
            <person name="Ritland K."/>
            <person name="Bohlmann J."/>
        </authorList>
    </citation>
    <scope>NUCLEOTIDE SEQUENCE</scope>
    <source>
        <tissue evidence="1">Buds collected with no treatment. Collection October 2007</tissue>
    </source>
</reference>
<dbReference type="InterPro" id="IPR036561">
    <property type="entry name" value="MAM33_sf"/>
</dbReference>
<dbReference type="AlphaFoldDB" id="D5A8G6"/>
<accession>D5A8G6</accession>
<evidence type="ECO:0008006" key="2">
    <source>
        <dbReference type="Google" id="ProtNLM"/>
    </source>
</evidence>
<organism evidence="1">
    <name type="scientific">Picea sitchensis</name>
    <name type="common">Sitka spruce</name>
    <name type="synonym">Pinus sitchensis</name>
    <dbReference type="NCBI Taxonomy" id="3332"/>
    <lineage>
        <taxon>Eukaryota</taxon>
        <taxon>Viridiplantae</taxon>
        <taxon>Streptophyta</taxon>
        <taxon>Embryophyta</taxon>
        <taxon>Tracheophyta</taxon>
        <taxon>Spermatophyta</taxon>
        <taxon>Pinopsida</taxon>
        <taxon>Pinidae</taxon>
        <taxon>Conifers I</taxon>
        <taxon>Pinales</taxon>
        <taxon>Pinaceae</taxon>
        <taxon>Picea</taxon>
    </lineage>
</organism>
<dbReference type="GO" id="GO:0005759">
    <property type="term" value="C:mitochondrial matrix"/>
    <property type="evidence" value="ECO:0007669"/>
    <property type="project" value="InterPro"/>
</dbReference>
<dbReference type="EMBL" id="BT122459">
    <property type="protein sequence ID" value="ADE75835.1"/>
    <property type="molecule type" value="mRNA"/>
</dbReference>
<name>D5A8G6_PICSI</name>
<dbReference type="Pfam" id="PF02330">
    <property type="entry name" value="MAM33"/>
    <property type="match status" value="1"/>
</dbReference>
<proteinExistence type="evidence at transcript level"/>
<dbReference type="SUPFAM" id="SSF54529">
    <property type="entry name" value="Mitochondrial glycoprotein MAM33-like"/>
    <property type="match status" value="1"/>
</dbReference>
<sequence>MVAALMYSLARTGSRVGRKVITIFTNLDAHHSNGRAFHSTKLYNRSTTTMRGWGSIWTPLPLQLQSPYGCGRSIATVSSSSSEGNLVRLLQSEIKYEIDSNPPAQIPHDNIPFIVKDMPGEQWIVLHRKYGKENIKVEATMLDLGSSDSHEDLGEDDIPCKICLAVTISRDEAPKSMMIGCSGYPDEITVDRVVIMEAESSHELTYEGPGFERMNENLQKAFQEFLQERGIDDDLSNFLYEYMINKCKKEYLNWLQSLQSFVEK</sequence>
<dbReference type="PANTHER" id="PTHR10826">
    <property type="entry name" value="COMPLEMENT COMPONENT 1"/>
    <property type="match status" value="1"/>
</dbReference>
<dbReference type="Gene3D" id="3.10.280.10">
    <property type="entry name" value="Mitochondrial glycoprotein"/>
    <property type="match status" value="1"/>
</dbReference>
<dbReference type="InterPro" id="IPR003428">
    <property type="entry name" value="MAM33"/>
</dbReference>